<evidence type="ECO:0000259" key="3">
    <source>
        <dbReference type="PROSITE" id="PS50887"/>
    </source>
</evidence>
<feature type="transmembrane region" description="Helical" evidence="2">
    <location>
        <begin position="229"/>
        <end position="249"/>
    </location>
</feature>
<gene>
    <name evidence="4" type="ORF">BBK14_19420</name>
</gene>
<accession>A0A1S1Q3U1</accession>
<dbReference type="NCBIfam" id="TIGR00254">
    <property type="entry name" value="GGDEF"/>
    <property type="match status" value="1"/>
</dbReference>
<feature type="transmembrane region" description="Helical" evidence="2">
    <location>
        <begin position="33"/>
        <end position="52"/>
    </location>
</feature>
<dbReference type="PROSITE" id="PS50887">
    <property type="entry name" value="GGDEF"/>
    <property type="match status" value="1"/>
</dbReference>
<dbReference type="PANTHER" id="PTHR46663">
    <property type="entry name" value="DIGUANYLATE CYCLASE DGCT-RELATED"/>
    <property type="match status" value="1"/>
</dbReference>
<keyword evidence="2" id="KW-1133">Transmembrane helix</keyword>
<dbReference type="Gene3D" id="3.30.70.270">
    <property type="match status" value="1"/>
</dbReference>
<feature type="transmembrane region" description="Helical" evidence="2">
    <location>
        <begin position="95"/>
        <end position="114"/>
    </location>
</feature>
<dbReference type="SMART" id="SM00267">
    <property type="entry name" value="GGDEF"/>
    <property type="match status" value="1"/>
</dbReference>
<sequence>MPDGREATPGGARGRAEPDGLPARPVSRGAFRAMAAIGLAFVVLAAAVAMALPEHIGKQAAQAAVTAAALTSAICCLVTARRVPRHERRWRRFEAAAITSSFVAGVAVSMVASGETVPDLAATGAAPLLGYALGLAGLLTFPTERARAIPISTNKRGGMAWYLEAVLDGLLVVGSLLLLVYAILVVPLVRSTQINQASLAFGVAGGAGKLILLSAVIFILIFRRPTGSGSLSLLSASLLLFAVTDGAALNAYAKATDGPDAVVLVGFAGGSVLTALAAAASHDGMIIRTRRSPRGVWARVAVPYLPLGCVGALLAAQIITHADIPVAQIIGMLALMLLALARQLVTTIDNTLLLARYEDSRARLHHQAFHDPLTGLANRTLFFRRLRAAIDRHERTGHPVALLFCDLDDFKVVNDNLGHAAGDRVLRTAAHRLAQAAGPTDTVARLGGDEFAVLLDTRAADQAGGRTEELRAAGDRIRAALRIAVAIEDRRHLVRASLGLVIVGTEAGPVCPDEVLQHADHAMYAAKRLGKGSLVVYSPEIDDSRQAGMAG</sequence>
<protein>
    <submittedName>
        <fullName evidence="4">Diguanylate cyclase</fullName>
    </submittedName>
</protein>
<keyword evidence="5" id="KW-1185">Reference proteome</keyword>
<feature type="transmembrane region" description="Helical" evidence="2">
    <location>
        <begin position="161"/>
        <end position="186"/>
    </location>
</feature>
<dbReference type="InterPro" id="IPR043128">
    <property type="entry name" value="Rev_trsase/Diguanyl_cyclase"/>
</dbReference>
<dbReference type="AlphaFoldDB" id="A0A1S1Q3U1"/>
<dbReference type="Pfam" id="PF00990">
    <property type="entry name" value="GGDEF"/>
    <property type="match status" value="1"/>
</dbReference>
<feature type="transmembrane region" description="Helical" evidence="2">
    <location>
        <begin position="64"/>
        <end position="83"/>
    </location>
</feature>
<feature type="transmembrane region" description="Helical" evidence="2">
    <location>
        <begin position="120"/>
        <end position="141"/>
    </location>
</feature>
<name>A0A1S1Q3U1_9ACTN</name>
<evidence type="ECO:0000256" key="2">
    <source>
        <dbReference type="SAM" id="Phobius"/>
    </source>
</evidence>
<dbReference type="PANTHER" id="PTHR46663:SF2">
    <property type="entry name" value="GGDEF DOMAIN-CONTAINING PROTEIN"/>
    <property type="match status" value="1"/>
</dbReference>
<reference evidence="5" key="1">
    <citation type="submission" date="2016-07" db="EMBL/GenBank/DDBJ databases">
        <title>Frankia sp. NRRL B-16219 Genome sequencing.</title>
        <authorList>
            <person name="Ghodhbane-Gtari F."/>
            <person name="Swanson E."/>
            <person name="Gueddou A."/>
            <person name="Louati M."/>
            <person name="Nouioui I."/>
            <person name="Hezbri K."/>
            <person name="Abebe-Akele F."/>
            <person name="Simpson S."/>
            <person name="Morris K."/>
            <person name="Thomas K."/>
            <person name="Gtari M."/>
            <person name="Tisa L.S."/>
        </authorList>
    </citation>
    <scope>NUCLEOTIDE SEQUENCE [LARGE SCALE GENOMIC DNA]</scope>
    <source>
        <strain evidence="5">NRRL B-16219</strain>
    </source>
</reference>
<feature type="domain" description="GGDEF" evidence="3">
    <location>
        <begin position="398"/>
        <end position="539"/>
    </location>
</feature>
<dbReference type="Proteomes" id="UP000179769">
    <property type="component" value="Unassembled WGS sequence"/>
</dbReference>
<proteinExistence type="predicted"/>
<feature type="transmembrane region" description="Helical" evidence="2">
    <location>
        <begin position="198"/>
        <end position="222"/>
    </location>
</feature>
<evidence type="ECO:0000256" key="1">
    <source>
        <dbReference type="SAM" id="MobiDB-lite"/>
    </source>
</evidence>
<keyword evidence="2" id="KW-0472">Membrane</keyword>
<feature type="region of interest" description="Disordered" evidence="1">
    <location>
        <begin position="1"/>
        <end position="23"/>
    </location>
</feature>
<dbReference type="OrthoDB" id="3218407at2"/>
<comment type="caution">
    <text evidence="4">The sequence shown here is derived from an EMBL/GenBank/DDBJ whole genome shotgun (WGS) entry which is preliminary data.</text>
</comment>
<feature type="transmembrane region" description="Helical" evidence="2">
    <location>
        <begin position="301"/>
        <end position="320"/>
    </location>
</feature>
<dbReference type="EMBL" id="MAXA01000217">
    <property type="protein sequence ID" value="OHV27792.1"/>
    <property type="molecule type" value="Genomic_DNA"/>
</dbReference>
<evidence type="ECO:0000313" key="5">
    <source>
        <dbReference type="Proteomes" id="UP000179769"/>
    </source>
</evidence>
<dbReference type="InterPro" id="IPR029787">
    <property type="entry name" value="Nucleotide_cyclase"/>
</dbReference>
<keyword evidence="2" id="KW-0812">Transmembrane</keyword>
<dbReference type="InterPro" id="IPR052163">
    <property type="entry name" value="DGC-Regulatory_Protein"/>
</dbReference>
<dbReference type="RefSeq" id="WP_071064364.1">
    <property type="nucleotide sequence ID" value="NZ_MAXA01000217.1"/>
</dbReference>
<feature type="transmembrane region" description="Helical" evidence="2">
    <location>
        <begin position="326"/>
        <end position="345"/>
    </location>
</feature>
<evidence type="ECO:0000313" key="4">
    <source>
        <dbReference type="EMBL" id="OHV27792.1"/>
    </source>
</evidence>
<dbReference type="CDD" id="cd01949">
    <property type="entry name" value="GGDEF"/>
    <property type="match status" value="1"/>
</dbReference>
<dbReference type="InterPro" id="IPR000160">
    <property type="entry name" value="GGDEF_dom"/>
</dbReference>
<dbReference type="SUPFAM" id="SSF55073">
    <property type="entry name" value="Nucleotide cyclase"/>
    <property type="match status" value="1"/>
</dbReference>
<organism evidence="4 5">
    <name type="scientific">Parafrankia soli</name>
    <dbReference type="NCBI Taxonomy" id="2599596"/>
    <lineage>
        <taxon>Bacteria</taxon>
        <taxon>Bacillati</taxon>
        <taxon>Actinomycetota</taxon>
        <taxon>Actinomycetes</taxon>
        <taxon>Frankiales</taxon>
        <taxon>Frankiaceae</taxon>
        <taxon>Parafrankia</taxon>
    </lineage>
</organism>
<feature type="transmembrane region" description="Helical" evidence="2">
    <location>
        <begin position="261"/>
        <end position="280"/>
    </location>
</feature>